<dbReference type="Proteomes" id="UP000323000">
    <property type="component" value="Chromosome 1"/>
</dbReference>
<dbReference type="Gene3D" id="2.40.70.10">
    <property type="entry name" value="Acid Proteases"/>
    <property type="match status" value="1"/>
</dbReference>
<dbReference type="InterPro" id="IPR032799">
    <property type="entry name" value="TAXi_C"/>
</dbReference>
<comment type="caution">
    <text evidence="2">The sequence shown here is derived from an EMBL/GenBank/DDBJ whole genome shotgun (WGS) entry which is preliminary data.</text>
</comment>
<accession>A0A5C7IQW6</accession>
<evidence type="ECO:0000313" key="3">
    <source>
        <dbReference type="Proteomes" id="UP000323000"/>
    </source>
</evidence>
<dbReference type="Pfam" id="PF14541">
    <property type="entry name" value="TAXi_C"/>
    <property type="match status" value="1"/>
</dbReference>
<reference evidence="3" key="1">
    <citation type="journal article" date="2019" name="Gigascience">
        <title>De novo genome assembly of the endangered Acer yangbiense, a plant species with extremely small populations endemic to Yunnan Province, China.</title>
        <authorList>
            <person name="Yang J."/>
            <person name="Wariss H.M."/>
            <person name="Tao L."/>
            <person name="Zhang R."/>
            <person name="Yun Q."/>
            <person name="Hollingsworth P."/>
            <person name="Dao Z."/>
            <person name="Luo G."/>
            <person name="Guo H."/>
            <person name="Ma Y."/>
            <person name="Sun W."/>
        </authorList>
    </citation>
    <scope>NUCLEOTIDE SEQUENCE [LARGE SCALE GENOMIC DNA]</scope>
    <source>
        <strain evidence="3">cv. Malutang</strain>
    </source>
</reference>
<feature type="domain" description="Xylanase inhibitor C-terminal" evidence="1">
    <location>
        <begin position="31"/>
        <end position="132"/>
    </location>
</feature>
<evidence type="ECO:0000259" key="1">
    <source>
        <dbReference type="Pfam" id="PF14541"/>
    </source>
</evidence>
<gene>
    <name evidence="2" type="ORF">EZV62_000067</name>
</gene>
<dbReference type="GO" id="GO:0004190">
    <property type="term" value="F:aspartic-type endopeptidase activity"/>
    <property type="evidence" value="ECO:0007669"/>
    <property type="project" value="InterPro"/>
</dbReference>
<dbReference type="AlphaFoldDB" id="A0A5C7IQW6"/>
<dbReference type="InterPro" id="IPR001461">
    <property type="entry name" value="Aspartic_peptidase_A1"/>
</dbReference>
<organism evidence="2 3">
    <name type="scientific">Acer yangbiense</name>
    <dbReference type="NCBI Taxonomy" id="1000413"/>
    <lineage>
        <taxon>Eukaryota</taxon>
        <taxon>Viridiplantae</taxon>
        <taxon>Streptophyta</taxon>
        <taxon>Embryophyta</taxon>
        <taxon>Tracheophyta</taxon>
        <taxon>Spermatophyta</taxon>
        <taxon>Magnoliopsida</taxon>
        <taxon>eudicotyledons</taxon>
        <taxon>Gunneridae</taxon>
        <taxon>Pentapetalae</taxon>
        <taxon>rosids</taxon>
        <taxon>malvids</taxon>
        <taxon>Sapindales</taxon>
        <taxon>Sapindaceae</taxon>
        <taxon>Hippocastanoideae</taxon>
        <taxon>Acereae</taxon>
        <taxon>Acer</taxon>
    </lineage>
</organism>
<name>A0A5C7IQW6_9ROSI</name>
<dbReference type="GO" id="GO:0006508">
    <property type="term" value="P:proteolysis"/>
    <property type="evidence" value="ECO:0007669"/>
    <property type="project" value="InterPro"/>
</dbReference>
<dbReference type="SUPFAM" id="SSF50630">
    <property type="entry name" value="Acid proteases"/>
    <property type="match status" value="1"/>
</dbReference>
<sequence>MSSSSVVFDEVPEDEDTTITASLIPSVAAIHYYVRFEGLKIGGEFVQIPSYVWKIDIAYGRSGVNVDTGSTYTGFHLQAYRFFRDTFREYMEDDDDGIKLVKGRQAMDTCYMVLNHVSKRLAFPSVAFIFDDFDQPLKS</sequence>
<dbReference type="EMBL" id="VAHF01000001">
    <property type="protein sequence ID" value="TXG71488.1"/>
    <property type="molecule type" value="Genomic_DNA"/>
</dbReference>
<protein>
    <recommendedName>
        <fullName evidence="1">Xylanase inhibitor C-terminal domain-containing protein</fullName>
    </recommendedName>
</protein>
<dbReference type="PANTHER" id="PTHR13683:SF274">
    <property type="entry name" value="PROTEIN ASPARTIC PROTEASE IN GUARD CELL 1"/>
    <property type="match status" value="1"/>
</dbReference>
<keyword evidence="3" id="KW-1185">Reference proteome</keyword>
<dbReference type="InterPro" id="IPR021109">
    <property type="entry name" value="Peptidase_aspartic_dom_sf"/>
</dbReference>
<evidence type="ECO:0000313" key="2">
    <source>
        <dbReference type="EMBL" id="TXG71488.1"/>
    </source>
</evidence>
<dbReference type="PANTHER" id="PTHR13683">
    <property type="entry name" value="ASPARTYL PROTEASES"/>
    <property type="match status" value="1"/>
</dbReference>
<proteinExistence type="predicted"/>